<feature type="transmembrane region" description="Helical" evidence="1">
    <location>
        <begin position="183"/>
        <end position="200"/>
    </location>
</feature>
<feature type="transmembrane region" description="Helical" evidence="1">
    <location>
        <begin position="246"/>
        <end position="264"/>
    </location>
</feature>
<protein>
    <recommendedName>
        <fullName evidence="4">Gustatory receptor</fullName>
    </recommendedName>
</protein>
<feature type="transmembrane region" description="Helical" evidence="1">
    <location>
        <begin position="87"/>
        <end position="106"/>
    </location>
</feature>
<sequence>MAELRPSTPRSELESPIIYFKELEPTYTLPVAVTPTPPDGSVRHELIGWEKWYVRFVELAYLTQCLPVRYHSSEGVLRVTKDRFVKLLWFLRIIGLTLDNIYLIIISSKVTLESVGEKEFVDFWIHTISRVLGCIITWSFILDVQATCQMFNTMLATRRTWHQKFGQWGDDFYGPLEVLLRRTIQFCAIFFSIQGIFPLLMHLESRQSVRYWGSQVLPSWVYNSIPGIILAAANDFFLSHTTVNNAGYGITLIASFFVLMRFWTTNVMEKVKFFTLTSNTPLLQYRSLLVLNRIYNCCMGQSVVPAVVFSGFFMTAIVLSVLIQRNRQLPVVTSVDLILGICIMIVGIYFVLEGAGKMLMRSQDLKRIFKLEREIYRKKFVVSCRDMRMYVGQFYYVQAGTFINCMKWILDQAITIVFAI</sequence>
<evidence type="ECO:0000256" key="1">
    <source>
        <dbReference type="SAM" id="Phobius"/>
    </source>
</evidence>
<evidence type="ECO:0008006" key="4">
    <source>
        <dbReference type="Google" id="ProtNLM"/>
    </source>
</evidence>
<keyword evidence="1" id="KW-0812">Transmembrane</keyword>
<feature type="transmembrane region" description="Helical" evidence="1">
    <location>
        <begin position="303"/>
        <end position="323"/>
    </location>
</feature>
<gene>
    <name evidence="2" type="ORF">ODALV1_LOCUS20972</name>
</gene>
<accession>A0ABP1RFH4</accession>
<dbReference type="EMBL" id="CAXLJM020000069">
    <property type="protein sequence ID" value="CAL8125449.1"/>
    <property type="molecule type" value="Genomic_DNA"/>
</dbReference>
<dbReference type="Proteomes" id="UP001642540">
    <property type="component" value="Unassembled WGS sequence"/>
</dbReference>
<organism evidence="2 3">
    <name type="scientific">Orchesella dallaii</name>
    <dbReference type="NCBI Taxonomy" id="48710"/>
    <lineage>
        <taxon>Eukaryota</taxon>
        <taxon>Metazoa</taxon>
        <taxon>Ecdysozoa</taxon>
        <taxon>Arthropoda</taxon>
        <taxon>Hexapoda</taxon>
        <taxon>Collembola</taxon>
        <taxon>Entomobryomorpha</taxon>
        <taxon>Entomobryoidea</taxon>
        <taxon>Orchesellidae</taxon>
        <taxon>Orchesellinae</taxon>
        <taxon>Orchesella</taxon>
    </lineage>
</organism>
<evidence type="ECO:0000313" key="3">
    <source>
        <dbReference type="Proteomes" id="UP001642540"/>
    </source>
</evidence>
<keyword evidence="1" id="KW-0472">Membrane</keyword>
<proteinExistence type="predicted"/>
<keyword evidence="1" id="KW-1133">Transmembrane helix</keyword>
<comment type="caution">
    <text evidence="2">The sequence shown here is derived from an EMBL/GenBank/DDBJ whole genome shotgun (WGS) entry which is preliminary data.</text>
</comment>
<feature type="transmembrane region" description="Helical" evidence="1">
    <location>
        <begin position="220"/>
        <end position="240"/>
    </location>
</feature>
<feature type="transmembrane region" description="Helical" evidence="1">
    <location>
        <begin position="329"/>
        <end position="352"/>
    </location>
</feature>
<reference evidence="2 3" key="1">
    <citation type="submission" date="2024-08" db="EMBL/GenBank/DDBJ databases">
        <authorList>
            <person name="Cucini C."/>
            <person name="Frati F."/>
        </authorList>
    </citation>
    <scope>NUCLEOTIDE SEQUENCE [LARGE SCALE GENOMIC DNA]</scope>
</reference>
<name>A0ABP1RFH4_9HEXA</name>
<evidence type="ECO:0000313" key="2">
    <source>
        <dbReference type="EMBL" id="CAL8125449.1"/>
    </source>
</evidence>
<keyword evidence="3" id="KW-1185">Reference proteome</keyword>